<dbReference type="UniPathway" id="UPA00226"/>
<evidence type="ECO:0000313" key="13">
    <source>
        <dbReference type="EMBL" id="QDL38414.1"/>
    </source>
</evidence>
<accession>A0A515DDD0</accession>
<dbReference type="Pfam" id="PF00920">
    <property type="entry name" value="ILVD_EDD_N"/>
    <property type="match status" value="1"/>
</dbReference>
<comment type="pathway">
    <text evidence="9">Carbohydrate metabolism; Entner-Doudoroff pathway.</text>
</comment>
<dbReference type="GO" id="GO:0009255">
    <property type="term" value="P:Entner-Doudoroff pathway through 6-phosphogluconate"/>
    <property type="evidence" value="ECO:0007669"/>
    <property type="project" value="UniProtKB-UniRule"/>
</dbReference>
<comment type="function">
    <text evidence="9">Catalyzes the dehydration of 6-phospho-D-gluconate to 2-dehydro-3-deoxy-6-phospho-D-gluconate.</text>
</comment>
<dbReference type="GO" id="GO:0051539">
    <property type="term" value="F:4 iron, 4 sulfur cluster binding"/>
    <property type="evidence" value="ECO:0007669"/>
    <property type="project" value="UniProtKB-UniRule"/>
</dbReference>
<organism evidence="13 14">
    <name type="scientific">Rhodoferax sediminis</name>
    <dbReference type="NCBI Taxonomy" id="2509614"/>
    <lineage>
        <taxon>Bacteria</taxon>
        <taxon>Pseudomonadati</taxon>
        <taxon>Pseudomonadota</taxon>
        <taxon>Betaproteobacteria</taxon>
        <taxon>Burkholderiales</taxon>
        <taxon>Comamonadaceae</taxon>
        <taxon>Rhodoferax</taxon>
    </lineage>
</organism>
<evidence type="ECO:0000256" key="2">
    <source>
        <dbReference type="ARBA" id="ARBA00022485"/>
    </source>
</evidence>
<dbReference type="HAMAP" id="MF_02094">
    <property type="entry name" value="Edd"/>
    <property type="match status" value="1"/>
</dbReference>
<keyword evidence="2 9" id="KW-0004">4Fe-4S</keyword>
<dbReference type="KEGG" id="rhf:EUB48_14770"/>
<dbReference type="Pfam" id="PF24877">
    <property type="entry name" value="ILV_EDD_C"/>
    <property type="match status" value="1"/>
</dbReference>
<keyword evidence="7 9" id="KW-0456">Lyase</keyword>
<evidence type="ECO:0000256" key="10">
    <source>
        <dbReference type="SAM" id="MobiDB-lite"/>
    </source>
</evidence>
<evidence type="ECO:0000256" key="6">
    <source>
        <dbReference type="ARBA" id="ARBA00023064"/>
    </source>
</evidence>
<dbReference type="EC" id="4.2.1.12" evidence="9"/>
<evidence type="ECO:0000256" key="9">
    <source>
        <dbReference type="HAMAP-Rule" id="MF_02094"/>
    </source>
</evidence>
<dbReference type="GO" id="GO:0019521">
    <property type="term" value="P:D-gluconate metabolic process"/>
    <property type="evidence" value="ECO:0007669"/>
    <property type="project" value="UniProtKB-KW"/>
</dbReference>
<gene>
    <name evidence="9" type="primary">edd</name>
    <name evidence="13" type="ORF">EUB48_14770</name>
</gene>
<dbReference type="GO" id="GO:0005829">
    <property type="term" value="C:cytosol"/>
    <property type="evidence" value="ECO:0007669"/>
    <property type="project" value="TreeGrafter"/>
</dbReference>
<feature type="binding site" evidence="9">
    <location>
        <position position="156"/>
    </location>
    <ligand>
        <name>[4Fe-4S] cluster</name>
        <dbReference type="ChEBI" id="CHEBI:49883"/>
    </ligand>
</feature>
<keyword evidence="4 9" id="KW-0408">Iron</keyword>
<dbReference type="PROSITE" id="PS00886">
    <property type="entry name" value="ILVD_EDD_1"/>
    <property type="match status" value="1"/>
</dbReference>
<keyword evidence="5 9" id="KW-0411">Iron-sulfur</keyword>
<feature type="binding site" evidence="9">
    <location>
        <position position="223"/>
    </location>
    <ligand>
        <name>[4Fe-4S] cluster</name>
        <dbReference type="ChEBI" id="CHEBI:49883"/>
    </ligand>
</feature>
<evidence type="ECO:0000256" key="1">
    <source>
        <dbReference type="ARBA" id="ARBA00006486"/>
    </source>
</evidence>
<dbReference type="SUPFAM" id="SSF52016">
    <property type="entry name" value="LeuD/IlvD-like"/>
    <property type="match status" value="1"/>
</dbReference>
<evidence type="ECO:0000259" key="11">
    <source>
        <dbReference type="Pfam" id="PF00920"/>
    </source>
</evidence>
<sequence>MKLNATVEAVTARIRERSRPARGAYLQRLEAAAAREPSADRMGCANVAHAFAAMPANDKLKVVTARAPNIGIVTAYNDMLSAHAPLQYYPDMIKAEARKFGATAQVAGGVPAMCDGVTQGTPGMELSLFSRDVIAMATAVALSHDMFAGALMLGVCDKIVPGLLIGALHFGYLPTVFVPGGPMPSGLSNSEKGKVRERAAQGLVGRAELLQAESAAYHAPGTCTFYGTANSNQMLLEAMGLHVPGAAFVNPGNALRAELTREAARTVLGTGTRASAAGPSQGARAPSGGSEGHAVPSVGAKCPPIGKIVDERCIVNAMVALLATGGSTNHLIHWVAVARAAGLTIDWDDFAALSGVVPTLTRVYPNGSADVNQFQAAGGPGFVIRELLDAGLMHEDVLTVRPGGLREYTRVPEWHAPAKKAADLVPMTLAEEVTDLLPAASEEAALEGLLWRDAGASKDTGIVRPAAQPFSPHGGLQLLQGNLGRSVIKVSAIPDDRHIIEAPARVFDSQEGLHAAFRAGELDRDVICVVRWQGPQANGMPELHKLTPPLAVLQSKGFKVALVTDGRMSGASGKVPAAIHVSPEASAGGPLAKVIDGDLIRLDAEAGTLQVLLPEAAWAAREAAVMPEALRAANAHDLGREMFSAMRRNALTAEEGACTWL</sequence>
<evidence type="ECO:0000256" key="7">
    <source>
        <dbReference type="ARBA" id="ARBA00023239"/>
    </source>
</evidence>
<dbReference type="InterPro" id="IPR037237">
    <property type="entry name" value="IlvD/EDD_N"/>
</dbReference>
<dbReference type="InterPro" id="IPR004786">
    <property type="entry name" value="6-phosphgluc_deHydtase"/>
</dbReference>
<proteinExistence type="inferred from homology"/>
<dbReference type="RefSeq" id="WP_142819860.1">
    <property type="nucleotide sequence ID" value="NZ_CP035503.1"/>
</dbReference>
<keyword evidence="8 9" id="KW-0119">Carbohydrate metabolism</keyword>
<comment type="catalytic activity">
    <reaction evidence="9">
        <text>6-phospho-D-gluconate = 2-dehydro-3-deoxy-6-phospho-D-gluconate + H2O</text>
        <dbReference type="Rhea" id="RHEA:17277"/>
        <dbReference type="ChEBI" id="CHEBI:15377"/>
        <dbReference type="ChEBI" id="CHEBI:57569"/>
        <dbReference type="ChEBI" id="CHEBI:58759"/>
        <dbReference type="EC" id="4.2.1.12"/>
    </reaction>
</comment>
<comment type="similarity">
    <text evidence="1 9">Belongs to the IlvD/Edd family.</text>
</comment>
<dbReference type="InterPro" id="IPR042096">
    <property type="entry name" value="Dihydro-acid_dehy_C"/>
</dbReference>
<dbReference type="EMBL" id="CP035503">
    <property type="protein sequence ID" value="QDL38414.1"/>
    <property type="molecule type" value="Genomic_DNA"/>
</dbReference>
<dbReference type="GO" id="GO:0046872">
    <property type="term" value="F:metal ion binding"/>
    <property type="evidence" value="ECO:0007669"/>
    <property type="project" value="UniProtKB-KW"/>
</dbReference>
<reference evidence="13 14" key="1">
    <citation type="submission" date="2019-01" db="EMBL/GenBank/DDBJ databases">
        <title>Genomic insights into a novel species Rhodoferax sp.</title>
        <authorList>
            <person name="Jin L."/>
        </authorList>
    </citation>
    <scope>NUCLEOTIDE SEQUENCE [LARGE SCALE GENOMIC DNA]</scope>
    <source>
        <strain evidence="13 14">CHu59-6-5</strain>
    </source>
</reference>
<keyword evidence="14" id="KW-1185">Reference proteome</keyword>
<dbReference type="OrthoDB" id="9807077at2"/>
<dbReference type="PROSITE" id="PS00887">
    <property type="entry name" value="ILVD_EDD_2"/>
    <property type="match status" value="1"/>
</dbReference>
<feature type="domain" description="Dihydroxy-acid/6-phosphogluconate dehydratase N-terminal" evidence="11">
    <location>
        <begin position="68"/>
        <end position="406"/>
    </location>
</feature>
<evidence type="ECO:0000256" key="8">
    <source>
        <dbReference type="ARBA" id="ARBA00023277"/>
    </source>
</evidence>
<dbReference type="GO" id="GO:0004456">
    <property type="term" value="F:phosphogluconate dehydratase activity"/>
    <property type="evidence" value="ECO:0007669"/>
    <property type="project" value="UniProtKB-UniRule"/>
</dbReference>
<evidence type="ECO:0000256" key="4">
    <source>
        <dbReference type="ARBA" id="ARBA00023004"/>
    </source>
</evidence>
<dbReference type="Proteomes" id="UP000316798">
    <property type="component" value="Chromosome"/>
</dbReference>
<evidence type="ECO:0000256" key="5">
    <source>
        <dbReference type="ARBA" id="ARBA00023014"/>
    </source>
</evidence>
<dbReference type="AlphaFoldDB" id="A0A515DDD0"/>
<dbReference type="Gene3D" id="3.50.30.80">
    <property type="entry name" value="IlvD/EDD C-terminal domain-like"/>
    <property type="match status" value="1"/>
</dbReference>
<dbReference type="InterPro" id="IPR056740">
    <property type="entry name" value="ILV_EDD_C"/>
</dbReference>
<comment type="cofactor">
    <cofactor evidence="9">
        <name>[4Fe-4S] cluster</name>
        <dbReference type="ChEBI" id="CHEBI:49883"/>
    </cofactor>
    <text evidence="9">Binds 1 [4Fe-4S] cluster.</text>
</comment>
<keyword evidence="6 9" id="KW-0311">Gluconate utilization</keyword>
<feature type="domain" description="Dihydroxy-acid/6-phosphogluconate dehydratase C-terminal" evidence="12">
    <location>
        <begin position="462"/>
        <end position="657"/>
    </location>
</feature>
<dbReference type="FunFam" id="3.50.30.80:FF:000001">
    <property type="entry name" value="Dihydroxy-acid dehydratase"/>
    <property type="match status" value="1"/>
</dbReference>
<keyword evidence="3 9" id="KW-0479">Metal-binding</keyword>
<dbReference type="InterPro" id="IPR000581">
    <property type="entry name" value="ILV_EDD_N"/>
</dbReference>
<protein>
    <recommendedName>
        <fullName evidence="9">Phosphogluconate dehydratase</fullName>
        <ecNumber evidence="9">4.2.1.12</ecNumber>
    </recommendedName>
</protein>
<evidence type="ECO:0000259" key="12">
    <source>
        <dbReference type="Pfam" id="PF24877"/>
    </source>
</evidence>
<name>A0A515DDD0_9BURK</name>
<dbReference type="InterPro" id="IPR020558">
    <property type="entry name" value="DiOHA_6PGluconate_deHydtase_CS"/>
</dbReference>
<dbReference type="PANTHER" id="PTHR43661">
    <property type="entry name" value="D-XYLONATE DEHYDRATASE"/>
    <property type="match status" value="1"/>
</dbReference>
<feature type="region of interest" description="Disordered" evidence="10">
    <location>
        <begin position="270"/>
        <end position="296"/>
    </location>
</feature>
<evidence type="ECO:0000313" key="14">
    <source>
        <dbReference type="Proteomes" id="UP000316798"/>
    </source>
</evidence>
<dbReference type="SUPFAM" id="SSF143975">
    <property type="entry name" value="IlvD/EDD N-terminal domain-like"/>
    <property type="match status" value="1"/>
</dbReference>
<evidence type="ECO:0000256" key="3">
    <source>
        <dbReference type="ARBA" id="ARBA00022723"/>
    </source>
</evidence>
<dbReference type="PANTHER" id="PTHR43661:SF1">
    <property type="entry name" value="PHOSPHOGLUCONATE DEHYDRATASE"/>
    <property type="match status" value="1"/>
</dbReference>